<sequence length="162" mass="17749">MIKAPDSLTAADPYFSGGGGFIGATLFDLHADMEKLELPRVVPDSIRRVHDAICHAYIYSYFSYDLLTIAAAQAFPCLELALRERLSGLGVPVANPKTGRTMMMSELLKLAKARNLITSDIKYVAPMRNMFAHGSDTVLNPAMFLATFDLVTGLIKELYTTA</sequence>
<dbReference type="EMBL" id="JACIDG010000016">
    <property type="protein sequence ID" value="MBB3917980.1"/>
    <property type="molecule type" value="Genomic_DNA"/>
</dbReference>
<evidence type="ECO:0000313" key="2">
    <source>
        <dbReference type="Proteomes" id="UP000545490"/>
    </source>
</evidence>
<name>A0A7W6B9A4_9HYPH</name>
<dbReference type="RefSeq" id="WP_097600978.1">
    <property type="nucleotide sequence ID" value="NZ_JACIDG010000016.1"/>
</dbReference>
<evidence type="ECO:0000313" key="1">
    <source>
        <dbReference type="EMBL" id="MBB3917980.1"/>
    </source>
</evidence>
<protein>
    <recommendedName>
        <fullName evidence="3">DUF4145 domain-containing protein</fullName>
    </recommendedName>
</protein>
<dbReference type="Proteomes" id="UP000545490">
    <property type="component" value="Unassembled WGS sequence"/>
</dbReference>
<dbReference type="AlphaFoldDB" id="A0A7W6B9A4"/>
<accession>A0A7W6B9A4</accession>
<reference evidence="1 2" key="1">
    <citation type="submission" date="2020-08" db="EMBL/GenBank/DDBJ databases">
        <title>Genomic Encyclopedia of Type Strains, Phase IV (KMG-IV): sequencing the most valuable type-strain genomes for metagenomic binning, comparative biology and taxonomic classification.</title>
        <authorList>
            <person name="Goeker M."/>
        </authorList>
    </citation>
    <scope>NUCLEOTIDE SEQUENCE [LARGE SCALE GENOMIC DNA]</scope>
    <source>
        <strain evidence="1 2">DSM 19331</strain>
    </source>
</reference>
<comment type="caution">
    <text evidence="1">The sequence shown here is derived from an EMBL/GenBank/DDBJ whole genome shotgun (WGS) entry which is preliminary data.</text>
</comment>
<gene>
    <name evidence="1" type="ORF">GGQ65_005311</name>
</gene>
<evidence type="ECO:0008006" key="3">
    <source>
        <dbReference type="Google" id="ProtNLM"/>
    </source>
</evidence>
<organism evidence="1 2">
    <name type="scientific">Rhizobium fabae</name>
    <dbReference type="NCBI Taxonomy" id="573179"/>
    <lineage>
        <taxon>Bacteria</taxon>
        <taxon>Pseudomonadati</taxon>
        <taxon>Pseudomonadota</taxon>
        <taxon>Alphaproteobacteria</taxon>
        <taxon>Hyphomicrobiales</taxon>
        <taxon>Rhizobiaceae</taxon>
        <taxon>Rhizobium/Agrobacterium group</taxon>
        <taxon>Rhizobium</taxon>
    </lineage>
</organism>
<proteinExistence type="predicted"/>